<name>A0A564S9S7_9FIRM</name>
<protein>
    <recommendedName>
        <fullName evidence="3">HipA-like C-terminal domain-containing protein</fullName>
    </recommendedName>
</protein>
<gene>
    <name evidence="4" type="ORF">RTSSTS7063_00106</name>
</gene>
<dbReference type="GO" id="GO:0016301">
    <property type="term" value="F:kinase activity"/>
    <property type="evidence" value="ECO:0007669"/>
    <property type="project" value="UniProtKB-KW"/>
</dbReference>
<dbReference type="EMBL" id="CABHNA010000006">
    <property type="protein sequence ID" value="VUW91915.1"/>
    <property type="molecule type" value="Genomic_DNA"/>
</dbReference>
<dbReference type="InterPro" id="IPR012893">
    <property type="entry name" value="HipA-like_C"/>
</dbReference>
<evidence type="ECO:0000313" key="5">
    <source>
        <dbReference type="Proteomes" id="UP000363661"/>
    </source>
</evidence>
<feature type="domain" description="HipA-like C-terminal" evidence="3">
    <location>
        <begin position="38"/>
        <end position="225"/>
    </location>
</feature>
<dbReference type="Pfam" id="PF07804">
    <property type="entry name" value="HipA_C"/>
    <property type="match status" value="1"/>
</dbReference>
<accession>A0A564S9S7</accession>
<sequence>MNFYENDFTDELGSLLTDSKNVDVDANYSKFSPASSLNGEMKKKWVIENGIRYLMKVNANDYGQQSINEVIASKLHEKLGWDNYVQYRVDTAIVDGEKVPSSLCQLFTSNELELVSAYQLIKDIKIPNDSSEFEEIIRQAVNYGMEEAVVRQQLEYTILTDFILSNTDRHYNNFGFLYHPQLHRLVKMAPVFDTGNSLFYNKEIIPQGSNLLDVTVNSFKKKEVSLLEYVSKSDLVGIGKLESFPKEVYNLLTCNTDMPDERAKSISGTVQQKLEYLKLFQQGKKIWKKENRFLIRQLRIITIKHAEW</sequence>
<keyword evidence="5" id="KW-1185">Reference proteome</keyword>
<reference evidence="4 5" key="1">
    <citation type="submission" date="2019-07" db="EMBL/GenBank/DDBJ databases">
        <authorList>
            <person name="Hibberd C M."/>
            <person name="Gehrig L. J."/>
            <person name="Chang H.-W."/>
            <person name="Venkatesh S."/>
        </authorList>
    </citation>
    <scope>NUCLEOTIDE SEQUENCE [LARGE SCALE GENOMIC DNA]</scope>
    <source>
        <strain evidence="4">Ruminococcus_torques_SSTS_Bg7063</strain>
    </source>
</reference>
<evidence type="ECO:0000259" key="3">
    <source>
        <dbReference type="Pfam" id="PF07804"/>
    </source>
</evidence>
<evidence type="ECO:0000313" key="4">
    <source>
        <dbReference type="EMBL" id="VUW91915.1"/>
    </source>
</evidence>
<evidence type="ECO:0000256" key="1">
    <source>
        <dbReference type="ARBA" id="ARBA00022679"/>
    </source>
</evidence>
<organism evidence="4 5">
    <name type="scientific">[Ruminococcus] torques</name>
    <dbReference type="NCBI Taxonomy" id="33039"/>
    <lineage>
        <taxon>Bacteria</taxon>
        <taxon>Bacillati</taxon>
        <taxon>Bacillota</taxon>
        <taxon>Clostridia</taxon>
        <taxon>Lachnospirales</taxon>
        <taxon>Lachnospiraceae</taxon>
        <taxon>Mediterraneibacter</taxon>
    </lineage>
</organism>
<keyword evidence="1" id="KW-0808">Transferase</keyword>
<dbReference type="Gene3D" id="1.10.1070.20">
    <property type="match status" value="1"/>
</dbReference>
<proteinExistence type="predicted"/>
<dbReference type="Proteomes" id="UP000363661">
    <property type="component" value="Unassembled WGS sequence"/>
</dbReference>
<evidence type="ECO:0000256" key="2">
    <source>
        <dbReference type="ARBA" id="ARBA00022777"/>
    </source>
</evidence>
<dbReference type="AlphaFoldDB" id="A0A564S9S7"/>
<keyword evidence="2" id="KW-0418">Kinase</keyword>